<dbReference type="EMBL" id="FNXE01000015">
    <property type="protein sequence ID" value="SEH77031.1"/>
    <property type="molecule type" value="Genomic_DNA"/>
</dbReference>
<dbReference type="OrthoDB" id="1366041at2"/>
<dbReference type="AlphaFoldDB" id="A0A1H6KMU2"/>
<proteinExistence type="predicted"/>
<sequence length="132" mass="15532">MKSKMQWSYLFKHWFATLLIAPFLTDLLFYIDPNNHKIGGFVEVYPIIIWLSFLFSIPTYAVYSIVFYYLKKKQFSLIFSKRILIAISVVGIFITFTLIFPDIYFPATLAYMLTSLVTGIFFKLEKRLPAKN</sequence>
<name>A0A1H6KMU2_9FLAO</name>
<dbReference type="STRING" id="1159016.SAMN02927937_01334"/>
<feature type="transmembrane region" description="Helical" evidence="1">
    <location>
        <begin position="47"/>
        <end position="70"/>
    </location>
</feature>
<keyword evidence="1" id="KW-0812">Transmembrane</keyword>
<protein>
    <submittedName>
        <fullName evidence="2">Uncharacterized protein</fullName>
    </submittedName>
</protein>
<keyword evidence="1" id="KW-0472">Membrane</keyword>
<feature type="transmembrane region" description="Helical" evidence="1">
    <location>
        <begin position="82"/>
        <end position="100"/>
    </location>
</feature>
<reference evidence="2 3" key="1">
    <citation type="submission" date="2016-10" db="EMBL/GenBank/DDBJ databases">
        <authorList>
            <person name="de Groot N.N."/>
        </authorList>
    </citation>
    <scope>NUCLEOTIDE SEQUENCE [LARGE SCALE GENOMIC DNA]</scope>
    <source>
        <strain evidence="2 3">CGMCC 1.10825</strain>
    </source>
</reference>
<organism evidence="2 3">
    <name type="scientific">Paenimyroides marinum</name>
    <dbReference type="NCBI Taxonomy" id="1159016"/>
    <lineage>
        <taxon>Bacteria</taxon>
        <taxon>Pseudomonadati</taxon>
        <taxon>Bacteroidota</taxon>
        <taxon>Flavobacteriia</taxon>
        <taxon>Flavobacteriales</taxon>
        <taxon>Flavobacteriaceae</taxon>
        <taxon>Paenimyroides</taxon>
    </lineage>
</organism>
<keyword evidence="3" id="KW-1185">Reference proteome</keyword>
<evidence type="ECO:0000256" key="1">
    <source>
        <dbReference type="SAM" id="Phobius"/>
    </source>
</evidence>
<dbReference type="Proteomes" id="UP000199634">
    <property type="component" value="Unassembled WGS sequence"/>
</dbReference>
<accession>A0A1H6KMU2</accession>
<evidence type="ECO:0000313" key="2">
    <source>
        <dbReference type="EMBL" id="SEH77031.1"/>
    </source>
</evidence>
<keyword evidence="1" id="KW-1133">Transmembrane helix</keyword>
<feature type="transmembrane region" description="Helical" evidence="1">
    <location>
        <begin position="106"/>
        <end position="124"/>
    </location>
</feature>
<feature type="transmembrane region" description="Helical" evidence="1">
    <location>
        <begin position="12"/>
        <end position="31"/>
    </location>
</feature>
<gene>
    <name evidence="2" type="ORF">SAMN02927937_01334</name>
</gene>
<dbReference type="RefSeq" id="WP_091097819.1">
    <property type="nucleotide sequence ID" value="NZ_FNXE01000015.1"/>
</dbReference>
<evidence type="ECO:0000313" key="3">
    <source>
        <dbReference type="Proteomes" id="UP000199634"/>
    </source>
</evidence>